<evidence type="ECO:0000256" key="6">
    <source>
        <dbReference type="SAM" id="Phobius"/>
    </source>
</evidence>
<evidence type="ECO:0000313" key="8">
    <source>
        <dbReference type="EMBL" id="TKR25963.1"/>
    </source>
</evidence>
<feature type="transmembrane region" description="Helical" evidence="6">
    <location>
        <begin position="574"/>
        <end position="594"/>
    </location>
</feature>
<name>A0A4V6XUN0_9EURY</name>
<comment type="caution">
    <text evidence="8">The sequence shown here is derived from an EMBL/GenBank/DDBJ whole genome shotgun (WGS) entry which is preliminary data.</text>
</comment>
<accession>A0A4V6XUN0</accession>
<sequence>MSDRTSETIWSRIDRGLYALFSRHAGRSRHGIGRERYRGTNRAVSFEMYLSRLYGLSWIVGACLTAATAALGLALIGPEPIALGGDRPGALAGRSIPSEYSVAAVAVTAGSLAKRLTIAAGGTRLRWRSNARRAGIERTVPGAVRHLRTLADGSESRREMLRNVATQDAYGETGNSFERVLETAALTGSLDTGLRRVAKETPSRELLSPFLLQFRKHASQGSDSLEEYLRMESQLLSHRRSQARQRSGDYLELLAELFVVLLVLPALFVVAVTVVGVLTPELSATVDIGILGAPSIRSILVYGSVAFILAIGLAGALLVAELRPSTHSRRYERPTGLGTVRTATTNPASAAFVFAFPAVGVAWLLWLLDAPVANVVLLSYAAYGFPVGTVAIKREQFDDAMDRSLRDFVYVVAGHVGLGTPFGVAIETVAREESFGPLQRDISDLAFRLGLTTGSEGAATQREALDRFAERVGTPLAAQTIGLLTGALAVGSDVETTFEALQVEVGSLYHQRRKLRSAMLVYVVVGWALAAVIVVLVVAVNAYVLDGMAHLLATPESVAVGIDPRAIDAERDGWRFYLVTQATMLACGWFAGSASRGRYEALLHSAALVVICYLAFAGAGVV</sequence>
<feature type="domain" description="Type II secretion system protein GspF" evidence="7">
    <location>
        <begin position="411"/>
        <end position="539"/>
    </location>
</feature>
<evidence type="ECO:0000256" key="3">
    <source>
        <dbReference type="ARBA" id="ARBA00022692"/>
    </source>
</evidence>
<feature type="transmembrane region" description="Helical" evidence="6">
    <location>
        <begin position="253"/>
        <end position="279"/>
    </location>
</feature>
<dbReference type="InterPro" id="IPR018076">
    <property type="entry name" value="T2SS_GspF_dom"/>
</dbReference>
<proteinExistence type="predicted"/>
<gene>
    <name evidence="8" type="ORF">DM868_05565</name>
</gene>
<dbReference type="InterPro" id="IPR056569">
    <property type="entry name" value="ArlJ-like"/>
</dbReference>
<keyword evidence="2" id="KW-1003">Cell membrane</keyword>
<reference evidence="8 9" key="1">
    <citation type="submission" date="2019-04" db="EMBL/GenBank/DDBJ databases">
        <title>Natronomonas sp. F20-122 a newhaloarchaeon isolated from a saline saltern of Isla Bacuta, Huelva, Spain.</title>
        <authorList>
            <person name="Duran-Viseras A."/>
            <person name="Sanchez-Porro C."/>
            <person name="Ventosa A."/>
        </authorList>
    </citation>
    <scope>NUCLEOTIDE SEQUENCE [LARGE SCALE GENOMIC DNA]</scope>
    <source>
        <strain evidence="8 9">F20-122</strain>
    </source>
</reference>
<evidence type="ECO:0000256" key="2">
    <source>
        <dbReference type="ARBA" id="ARBA00022475"/>
    </source>
</evidence>
<keyword evidence="9" id="KW-1185">Reference proteome</keyword>
<dbReference type="OrthoDB" id="252907at2157"/>
<dbReference type="EMBL" id="QKNX01000002">
    <property type="protein sequence ID" value="TKR25963.1"/>
    <property type="molecule type" value="Genomic_DNA"/>
</dbReference>
<feature type="transmembrane region" description="Helical" evidence="6">
    <location>
        <begin position="299"/>
        <end position="322"/>
    </location>
</feature>
<evidence type="ECO:0000256" key="5">
    <source>
        <dbReference type="ARBA" id="ARBA00023136"/>
    </source>
</evidence>
<dbReference type="RefSeq" id="WP_137275865.1">
    <property type="nucleotide sequence ID" value="NZ_QKNX01000002.1"/>
</dbReference>
<evidence type="ECO:0000313" key="9">
    <source>
        <dbReference type="Proteomes" id="UP000308037"/>
    </source>
</evidence>
<evidence type="ECO:0000259" key="7">
    <source>
        <dbReference type="Pfam" id="PF00482"/>
    </source>
</evidence>
<feature type="transmembrane region" description="Helical" evidence="6">
    <location>
        <begin position="343"/>
        <end position="366"/>
    </location>
</feature>
<organism evidence="8 9">
    <name type="scientific">Natronomonas salsuginis</name>
    <dbReference type="NCBI Taxonomy" id="2217661"/>
    <lineage>
        <taxon>Archaea</taxon>
        <taxon>Methanobacteriati</taxon>
        <taxon>Methanobacteriota</taxon>
        <taxon>Stenosarchaea group</taxon>
        <taxon>Halobacteria</taxon>
        <taxon>Halobacteriales</taxon>
        <taxon>Natronomonadaceae</taxon>
        <taxon>Natronomonas</taxon>
    </lineage>
</organism>
<evidence type="ECO:0000256" key="1">
    <source>
        <dbReference type="ARBA" id="ARBA00004651"/>
    </source>
</evidence>
<dbReference type="AlphaFoldDB" id="A0A4V6XUN0"/>
<feature type="transmembrane region" description="Helical" evidence="6">
    <location>
        <begin position="601"/>
        <end position="621"/>
    </location>
</feature>
<keyword evidence="3 6" id="KW-0812">Transmembrane</keyword>
<feature type="transmembrane region" description="Helical" evidence="6">
    <location>
        <begin position="372"/>
        <end position="392"/>
    </location>
</feature>
<feature type="transmembrane region" description="Helical" evidence="6">
    <location>
        <begin position="519"/>
        <end position="544"/>
    </location>
</feature>
<comment type="subcellular location">
    <subcellularLocation>
        <location evidence="1">Cell membrane</location>
        <topology evidence="1">Multi-pass membrane protein</topology>
    </subcellularLocation>
</comment>
<feature type="transmembrane region" description="Helical" evidence="6">
    <location>
        <begin position="56"/>
        <end position="77"/>
    </location>
</feature>
<keyword evidence="5 6" id="KW-0472">Membrane</keyword>
<dbReference type="GO" id="GO:0005886">
    <property type="term" value="C:plasma membrane"/>
    <property type="evidence" value="ECO:0007669"/>
    <property type="project" value="UniProtKB-SubCell"/>
</dbReference>
<dbReference type="Proteomes" id="UP000308037">
    <property type="component" value="Unassembled WGS sequence"/>
</dbReference>
<evidence type="ECO:0000256" key="4">
    <source>
        <dbReference type="ARBA" id="ARBA00022989"/>
    </source>
</evidence>
<dbReference type="PANTHER" id="PTHR35402">
    <property type="entry name" value="INTEGRAL MEMBRANE PROTEIN-RELATED"/>
    <property type="match status" value="1"/>
</dbReference>
<protein>
    <recommendedName>
        <fullName evidence="7">Type II secretion system protein GspF domain-containing protein</fullName>
    </recommendedName>
</protein>
<keyword evidence="4 6" id="KW-1133">Transmembrane helix</keyword>
<dbReference type="Pfam" id="PF00482">
    <property type="entry name" value="T2SSF"/>
    <property type="match status" value="2"/>
</dbReference>
<feature type="domain" description="Type II secretion system protein GspF" evidence="7">
    <location>
        <begin position="144"/>
        <end position="272"/>
    </location>
</feature>